<evidence type="ECO:0000256" key="4">
    <source>
        <dbReference type="ARBA" id="ARBA00022692"/>
    </source>
</evidence>
<organism evidence="11 12">
    <name type="scientific">Daphnia pulex</name>
    <name type="common">Water flea</name>
    <dbReference type="NCBI Taxonomy" id="6669"/>
    <lineage>
        <taxon>Eukaryota</taxon>
        <taxon>Metazoa</taxon>
        <taxon>Ecdysozoa</taxon>
        <taxon>Arthropoda</taxon>
        <taxon>Crustacea</taxon>
        <taxon>Branchiopoda</taxon>
        <taxon>Diplostraca</taxon>
        <taxon>Cladocera</taxon>
        <taxon>Anomopoda</taxon>
        <taxon>Daphniidae</taxon>
        <taxon>Daphnia</taxon>
    </lineage>
</organism>
<dbReference type="Gene3D" id="3.40.190.10">
    <property type="entry name" value="Periplasmic binding protein-like II"/>
    <property type="match status" value="1"/>
</dbReference>
<keyword evidence="3" id="KW-1003">Cell membrane</keyword>
<dbReference type="GO" id="GO:0050906">
    <property type="term" value="P:detection of stimulus involved in sensory perception"/>
    <property type="evidence" value="ECO:0007669"/>
    <property type="project" value="UniProtKB-ARBA"/>
</dbReference>
<evidence type="ECO:0000313" key="11">
    <source>
        <dbReference type="EMBL" id="EFX79746.1"/>
    </source>
</evidence>
<reference evidence="11 12" key="1">
    <citation type="journal article" date="2011" name="Science">
        <title>The ecoresponsive genome of Daphnia pulex.</title>
        <authorList>
            <person name="Colbourne J.K."/>
            <person name="Pfrender M.E."/>
            <person name="Gilbert D."/>
            <person name="Thomas W.K."/>
            <person name="Tucker A."/>
            <person name="Oakley T.H."/>
            <person name="Tokishita S."/>
            <person name="Aerts A."/>
            <person name="Arnold G.J."/>
            <person name="Basu M.K."/>
            <person name="Bauer D.J."/>
            <person name="Caceres C.E."/>
            <person name="Carmel L."/>
            <person name="Casola C."/>
            <person name="Choi J.H."/>
            <person name="Detter J.C."/>
            <person name="Dong Q."/>
            <person name="Dusheyko S."/>
            <person name="Eads B.D."/>
            <person name="Frohlich T."/>
            <person name="Geiler-Samerotte K.A."/>
            <person name="Gerlach D."/>
            <person name="Hatcher P."/>
            <person name="Jogdeo S."/>
            <person name="Krijgsveld J."/>
            <person name="Kriventseva E.V."/>
            <person name="Kultz D."/>
            <person name="Laforsch C."/>
            <person name="Lindquist E."/>
            <person name="Lopez J."/>
            <person name="Manak J.R."/>
            <person name="Muller J."/>
            <person name="Pangilinan J."/>
            <person name="Patwardhan R.P."/>
            <person name="Pitluck S."/>
            <person name="Pritham E.J."/>
            <person name="Rechtsteiner A."/>
            <person name="Rho M."/>
            <person name="Rogozin I.B."/>
            <person name="Sakarya O."/>
            <person name="Salamov A."/>
            <person name="Schaack S."/>
            <person name="Shapiro H."/>
            <person name="Shiga Y."/>
            <person name="Skalitzky C."/>
            <person name="Smith Z."/>
            <person name="Souvorov A."/>
            <person name="Sung W."/>
            <person name="Tang Z."/>
            <person name="Tsuchiya D."/>
            <person name="Tu H."/>
            <person name="Vos H."/>
            <person name="Wang M."/>
            <person name="Wolf Y.I."/>
            <person name="Yamagata H."/>
            <person name="Yamada T."/>
            <person name="Ye Y."/>
            <person name="Shaw J.R."/>
            <person name="Andrews J."/>
            <person name="Crease T.J."/>
            <person name="Tang H."/>
            <person name="Lucas S.M."/>
            <person name="Robertson H.M."/>
            <person name="Bork P."/>
            <person name="Koonin E.V."/>
            <person name="Zdobnov E.M."/>
            <person name="Grigoriev I.V."/>
            <person name="Lynch M."/>
            <person name="Boore J.L."/>
        </authorList>
    </citation>
    <scope>NUCLEOTIDE SEQUENCE [LARGE SCALE GENOMIC DNA]</scope>
</reference>
<evidence type="ECO:0000256" key="9">
    <source>
        <dbReference type="SAM" id="Phobius"/>
    </source>
</evidence>
<dbReference type="AlphaFoldDB" id="E9GKV4"/>
<dbReference type="OMA" id="ICASTIY"/>
<dbReference type="Gene3D" id="1.10.287.70">
    <property type="match status" value="1"/>
</dbReference>
<dbReference type="GO" id="GO:0005886">
    <property type="term" value="C:plasma membrane"/>
    <property type="evidence" value="ECO:0007669"/>
    <property type="project" value="UniProtKB-SubCell"/>
</dbReference>
<dbReference type="OrthoDB" id="6345208at2759"/>
<evidence type="ECO:0000256" key="1">
    <source>
        <dbReference type="ARBA" id="ARBA00004651"/>
    </source>
</evidence>
<evidence type="ECO:0000256" key="7">
    <source>
        <dbReference type="ARBA" id="ARBA00023170"/>
    </source>
</evidence>
<comment type="similarity">
    <text evidence="2">Belongs to the glutamate-gated ion channel (TC 1.A.10.1) family.</text>
</comment>
<dbReference type="Proteomes" id="UP000000305">
    <property type="component" value="Unassembled WGS sequence"/>
</dbReference>
<evidence type="ECO:0000256" key="8">
    <source>
        <dbReference type="ARBA" id="ARBA00023180"/>
    </source>
</evidence>
<keyword evidence="8" id="KW-0325">Glycoprotein</keyword>
<sequence length="484" mass="54359">MVSQLVLNPVFHFQMITKKKKMVFVIILVFMESVLATLHPEILKGQHLIIAAIAYPIALTEVRNSSGYIIEIGGISALMLDWLSLRYGFSYSVLQINKTSIEGSSISPGYSSYLANGKCDLMVGGMATLYSRLVHMDFTHGFLYESNIGLMIPMPDASINVSAILKPFQMLVWIGIICALSSVLVALYFLLRFSKHFSNERNGENPVQIETDNAPIKKSNHLPKFSLLYIVEVILSQGGYCPDKRLFIRWVTMVWCLAAFVLISSYNSLLVSYLISPNAEPLIHDMKDLSNVSKIHLVVDAGKGFDIGFSKSNYPDGSIYNQLKNKLRDYPNSRCLKTENCVSLVKSGNHVYINSVLAILDVMKKDLQSTGKCNLALAKEKEYASPWSWALAKNSPYLEYFNQGILEMRDFGLLDFWAKWYQPNVRQCLEKADNIMQLKKSSKKDSTRLSLNNLTGAFVVLIVGYLVSFVAFLAEKINAIITAR</sequence>
<dbReference type="PhylomeDB" id="E9GKV4"/>
<keyword evidence="7" id="KW-0675">Receptor</keyword>
<keyword evidence="4 9" id="KW-0812">Transmembrane</keyword>
<feature type="transmembrane region" description="Helical" evidence="9">
    <location>
        <begin position="170"/>
        <end position="191"/>
    </location>
</feature>
<evidence type="ECO:0000256" key="2">
    <source>
        <dbReference type="ARBA" id="ARBA00008685"/>
    </source>
</evidence>
<evidence type="ECO:0000313" key="12">
    <source>
        <dbReference type="Proteomes" id="UP000000305"/>
    </source>
</evidence>
<dbReference type="InterPro" id="IPR052192">
    <property type="entry name" value="Insect_Ionotropic_Sensory_Rcpt"/>
</dbReference>
<dbReference type="InterPro" id="IPR001320">
    <property type="entry name" value="Iontro_rcpt_C"/>
</dbReference>
<protein>
    <recommendedName>
        <fullName evidence="10">Ionotropic glutamate receptor C-terminal domain-containing protein</fullName>
    </recommendedName>
</protein>
<dbReference type="InParanoid" id="E9GKV4"/>
<keyword evidence="5 9" id="KW-1133">Transmembrane helix</keyword>
<feature type="transmembrane region" description="Helical" evidence="9">
    <location>
        <begin position="454"/>
        <end position="474"/>
    </location>
</feature>
<gene>
    <name evidence="11" type="ORF">DAPPUDRAFT_319157</name>
</gene>
<evidence type="ECO:0000256" key="5">
    <source>
        <dbReference type="ARBA" id="ARBA00022989"/>
    </source>
</evidence>
<dbReference type="PANTHER" id="PTHR42643">
    <property type="entry name" value="IONOTROPIC RECEPTOR 20A-RELATED"/>
    <property type="match status" value="1"/>
</dbReference>
<feature type="transmembrane region" description="Helical" evidence="9">
    <location>
        <begin position="254"/>
        <end position="275"/>
    </location>
</feature>
<evidence type="ECO:0000256" key="3">
    <source>
        <dbReference type="ARBA" id="ARBA00022475"/>
    </source>
</evidence>
<dbReference type="KEGG" id="dpx:DAPPUDRAFT_319157"/>
<dbReference type="EMBL" id="GL732550">
    <property type="protein sequence ID" value="EFX79746.1"/>
    <property type="molecule type" value="Genomic_DNA"/>
</dbReference>
<evidence type="ECO:0000259" key="10">
    <source>
        <dbReference type="Pfam" id="PF00060"/>
    </source>
</evidence>
<dbReference type="GO" id="GO:0015276">
    <property type="term" value="F:ligand-gated monoatomic ion channel activity"/>
    <property type="evidence" value="ECO:0007669"/>
    <property type="project" value="InterPro"/>
</dbReference>
<proteinExistence type="inferred from homology"/>
<evidence type="ECO:0000256" key="6">
    <source>
        <dbReference type="ARBA" id="ARBA00023136"/>
    </source>
</evidence>
<dbReference type="SUPFAM" id="SSF53850">
    <property type="entry name" value="Periplasmic binding protein-like II"/>
    <property type="match status" value="1"/>
</dbReference>
<keyword evidence="6 9" id="KW-0472">Membrane</keyword>
<dbReference type="Pfam" id="PF00060">
    <property type="entry name" value="Lig_chan"/>
    <property type="match status" value="1"/>
</dbReference>
<feature type="domain" description="Ionotropic glutamate receptor C-terminal" evidence="10">
    <location>
        <begin position="172"/>
        <end position="464"/>
    </location>
</feature>
<dbReference type="HOGENOM" id="CLU_007257_4_3_1"/>
<dbReference type="eggNOG" id="KOG1052">
    <property type="taxonomic scope" value="Eukaryota"/>
</dbReference>
<accession>E9GKV4</accession>
<keyword evidence="12" id="KW-1185">Reference proteome</keyword>
<dbReference type="PANTHER" id="PTHR42643:SF24">
    <property type="entry name" value="IONOTROPIC RECEPTOR 60A"/>
    <property type="match status" value="1"/>
</dbReference>
<comment type="subcellular location">
    <subcellularLocation>
        <location evidence="1">Cell membrane</location>
        <topology evidence="1">Multi-pass membrane protein</topology>
    </subcellularLocation>
</comment>
<name>E9GKV4_DAPPU</name>